<sequence>MLIFTIIPVNSTFAEVDKDILNRFDISETILDGKKAYIIENNSSGELKIKVIEEGNKTVYETYLDNKFIDKTIIFSNSNKILYYDNKGNKTLSTFDDYIIDTKDTINNKLTHTPPSDYYLIHREYSSTWDEWGYLYGKNSITYGPTKQIVFPAGTAVSTIIGVIGAIFTGGILGVVIALGATVVGATIDTAISGSVFSRQSRWDYEVTSQGELGLRTYKIDIDAKVINARNGEVSWVDLSERGDTRSWSDLVHAGIYNVILLN</sequence>
<evidence type="ECO:0000256" key="1">
    <source>
        <dbReference type="SAM" id="Phobius"/>
    </source>
</evidence>
<evidence type="ECO:0000313" key="3">
    <source>
        <dbReference type="Proteomes" id="UP000183988"/>
    </source>
</evidence>
<gene>
    <name evidence="2" type="ORF">SAMN05216225_105318</name>
</gene>
<feature type="transmembrane region" description="Helical" evidence="1">
    <location>
        <begin position="174"/>
        <end position="192"/>
    </location>
</feature>
<keyword evidence="3" id="KW-1185">Reference proteome</keyword>
<organism evidence="2 3">
    <name type="scientific">Ornithinibacillus halophilus</name>
    <dbReference type="NCBI Taxonomy" id="930117"/>
    <lineage>
        <taxon>Bacteria</taxon>
        <taxon>Bacillati</taxon>
        <taxon>Bacillota</taxon>
        <taxon>Bacilli</taxon>
        <taxon>Bacillales</taxon>
        <taxon>Bacillaceae</taxon>
        <taxon>Ornithinibacillus</taxon>
    </lineage>
</organism>
<dbReference type="Proteomes" id="UP000183988">
    <property type="component" value="Unassembled WGS sequence"/>
</dbReference>
<evidence type="ECO:0000313" key="2">
    <source>
        <dbReference type="EMBL" id="SHG71576.1"/>
    </source>
</evidence>
<feature type="transmembrane region" description="Helical" evidence="1">
    <location>
        <begin position="149"/>
        <end position="168"/>
    </location>
</feature>
<dbReference type="EMBL" id="FQVW01000053">
    <property type="protein sequence ID" value="SHG71576.1"/>
    <property type="molecule type" value="Genomic_DNA"/>
</dbReference>
<accession>A0A1M5M2Y1</accession>
<reference evidence="2 3" key="1">
    <citation type="submission" date="2016-11" db="EMBL/GenBank/DDBJ databases">
        <authorList>
            <person name="Jaros S."/>
            <person name="Januszkiewicz K."/>
            <person name="Wedrychowicz H."/>
        </authorList>
    </citation>
    <scope>NUCLEOTIDE SEQUENCE [LARGE SCALE GENOMIC DNA]</scope>
    <source>
        <strain evidence="2 3">IBRC-M 10683</strain>
    </source>
</reference>
<keyword evidence="1" id="KW-1133">Transmembrane helix</keyword>
<protein>
    <submittedName>
        <fullName evidence="2">Uncharacterized protein</fullName>
    </submittedName>
</protein>
<keyword evidence="1" id="KW-0472">Membrane</keyword>
<keyword evidence="1" id="KW-0812">Transmembrane</keyword>
<proteinExistence type="predicted"/>
<name>A0A1M5M2Y1_9BACI</name>
<dbReference type="AlphaFoldDB" id="A0A1M5M2Y1"/>